<comment type="caution">
    <text evidence="1">The sequence shown here is derived from an EMBL/GenBank/DDBJ whole genome shotgun (WGS) entry which is preliminary data.</text>
</comment>
<keyword evidence="2" id="KW-1185">Reference proteome</keyword>
<accession>A0A9X3I608</accession>
<name>A0A9X3I608_9ACTN</name>
<proteinExistence type="predicted"/>
<organism evidence="1 2">
    <name type="scientific">Gordonia aquimaris</name>
    <dbReference type="NCBI Taxonomy" id="2984863"/>
    <lineage>
        <taxon>Bacteria</taxon>
        <taxon>Bacillati</taxon>
        <taxon>Actinomycetota</taxon>
        <taxon>Actinomycetes</taxon>
        <taxon>Mycobacteriales</taxon>
        <taxon>Gordoniaceae</taxon>
        <taxon>Gordonia</taxon>
    </lineage>
</organism>
<evidence type="ECO:0000313" key="1">
    <source>
        <dbReference type="EMBL" id="MCX2966373.1"/>
    </source>
</evidence>
<protein>
    <submittedName>
        <fullName evidence="1">Uncharacterized protein</fullName>
    </submittedName>
</protein>
<dbReference type="EMBL" id="JAPKFM010000026">
    <property type="protein sequence ID" value="MCX2966373.1"/>
    <property type="molecule type" value="Genomic_DNA"/>
</dbReference>
<dbReference type="AlphaFoldDB" id="A0A9X3I608"/>
<evidence type="ECO:0000313" key="2">
    <source>
        <dbReference type="Proteomes" id="UP001143347"/>
    </source>
</evidence>
<dbReference type="RefSeq" id="WP_266063281.1">
    <property type="nucleotide sequence ID" value="NZ_JAPKFM010000026.1"/>
</dbReference>
<sequence>MLPTRRDEIDEAALERLHQHNLGCGIGDRCGIDNRDDTAHLQPINPSFENTWPRW</sequence>
<gene>
    <name evidence="1" type="ORF">OSB52_20015</name>
</gene>
<dbReference type="Proteomes" id="UP001143347">
    <property type="component" value="Unassembled WGS sequence"/>
</dbReference>
<reference evidence="1" key="1">
    <citation type="submission" date="2022-10" db="EMBL/GenBank/DDBJ databases">
        <title>WGS of marine actinomycetes from Thailand.</title>
        <authorList>
            <person name="Thawai C."/>
        </authorList>
    </citation>
    <scope>NUCLEOTIDE SEQUENCE</scope>
    <source>
        <strain evidence="1">SW21</strain>
    </source>
</reference>